<gene>
    <name evidence="1" type="ORF">VE25_04350</name>
</gene>
<evidence type="ECO:0000313" key="1">
    <source>
        <dbReference type="EMBL" id="KKB12999.1"/>
    </source>
</evidence>
<dbReference type="Proteomes" id="UP000033632">
    <property type="component" value="Unassembled WGS sequence"/>
</dbReference>
<comment type="caution">
    <text evidence="1">The sequence shown here is derived from an EMBL/GenBank/DDBJ whole genome shotgun (WGS) entry which is preliminary data.</text>
</comment>
<dbReference type="RefSeq" id="WP_046107374.1">
    <property type="nucleotide sequence ID" value="NZ_JZEX01000053.1"/>
</dbReference>
<sequence length="81" mass="9077">MSIDTAKHVISVAFQCGSQLQDLMKILRAQCGPEEYKMYAIGIAASIDKISTELIDRALSSYPELKQEIEQQLQETGRFTP</sequence>
<reference evidence="1 2" key="1">
    <citation type="submission" date="2015-03" db="EMBL/GenBank/DDBJ databases">
        <authorList>
            <person name="Hassan Y.I."/>
            <person name="Lepp D."/>
            <person name="Li X.-Z."/>
            <person name="Zhou T."/>
        </authorList>
    </citation>
    <scope>NUCLEOTIDE SEQUENCE [LARGE SCALE GENOMIC DNA]</scope>
    <source>
        <strain evidence="1 2">BD-c194</strain>
    </source>
</reference>
<proteinExistence type="predicted"/>
<dbReference type="EMBL" id="JZEX01000053">
    <property type="protein sequence ID" value="KKB12999.1"/>
    <property type="molecule type" value="Genomic_DNA"/>
</dbReference>
<dbReference type="AlphaFoldDB" id="A0A0F5FVV9"/>
<keyword evidence="2" id="KW-1185">Reference proteome</keyword>
<protein>
    <submittedName>
        <fullName evidence="1">Uncharacterized protein</fullName>
    </submittedName>
</protein>
<evidence type="ECO:0000313" key="2">
    <source>
        <dbReference type="Proteomes" id="UP000033632"/>
    </source>
</evidence>
<organism evidence="1 2">
    <name type="scientific">Devosia geojensis</name>
    <dbReference type="NCBI Taxonomy" id="443610"/>
    <lineage>
        <taxon>Bacteria</taxon>
        <taxon>Pseudomonadati</taxon>
        <taxon>Pseudomonadota</taxon>
        <taxon>Alphaproteobacteria</taxon>
        <taxon>Hyphomicrobiales</taxon>
        <taxon>Devosiaceae</taxon>
        <taxon>Devosia</taxon>
    </lineage>
</organism>
<dbReference type="PATRIC" id="fig|443610.3.peg.3354"/>
<name>A0A0F5FVV9_9HYPH</name>
<accession>A0A0F5FVV9</accession>